<dbReference type="InterPro" id="IPR011990">
    <property type="entry name" value="TPR-like_helical_dom_sf"/>
</dbReference>
<dbReference type="InterPro" id="IPR001387">
    <property type="entry name" value="Cro/C1-type_HTH"/>
</dbReference>
<organism evidence="2 3">
    <name type="scientific">Fusibacter bizertensis</name>
    <dbReference type="NCBI Taxonomy" id="1488331"/>
    <lineage>
        <taxon>Bacteria</taxon>
        <taxon>Bacillati</taxon>
        <taxon>Bacillota</taxon>
        <taxon>Clostridia</taxon>
        <taxon>Eubacteriales</taxon>
        <taxon>Eubacteriales Family XII. Incertae Sedis</taxon>
        <taxon>Fusibacter</taxon>
    </lineage>
</organism>
<dbReference type="RefSeq" id="WP_281094895.1">
    <property type="nucleotide sequence ID" value="NZ_JARYZI010000008.1"/>
</dbReference>
<evidence type="ECO:0000259" key="1">
    <source>
        <dbReference type="PROSITE" id="PS50943"/>
    </source>
</evidence>
<protein>
    <submittedName>
        <fullName evidence="2">Helix-turn-helix transcriptional regulator</fullName>
    </submittedName>
</protein>
<dbReference type="Proteomes" id="UP001158045">
    <property type="component" value="Unassembled WGS sequence"/>
</dbReference>
<reference evidence="2 3" key="1">
    <citation type="submission" date="2023-04" db="EMBL/GenBank/DDBJ databases">
        <title>Fusibacter bizertensis strain WBS, isolated from littoral bottom sediments of the Arctic seas - biochemical and genomic analysis.</title>
        <authorList>
            <person name="Brioukhanov A.L."/>
        </authorList>
    </citation>
    <scope>NUCLEOTIDE SEQUENCE [LARGE SCALE GENOMIC DNA]</scope>
    <source>
        <strain evidence="2 3">WBS</strain>
    </source>
</reference>
<dbReference type="InterPro" id="IPR010982">
    <property type="entry name" value="Lambda_DNA-bd_dom_sf"/>
</dbReference>
<dbReference type="SMART" id="SM00530">
    <property type="entry name" value="HTH_XRE"/>
    <property type="match status" value="1"/>
</dbReference>
<dbReference type="Gene3D" id="1.25.40.10">
    <property type="entry name" value="Tetratricopeptide repeat domain"/>
    <property type="match status" value="1"/>
</dbReference>
<evidence type="ECO:0000313" key="2">
    <source>
        <dbReference type="EMBL" id="MDH8679000.1"/>
    </source>
</evidence>
<evidence type="ECO:0000313" key="3">
    <source>
        <dbReference type="Proteomes" id="UP001158045"/>
    </source>
</evidence>
<keyword evidence="3" id="KW-1185">Reference proteome</keyword>
<name>A0ABT6NF58_9FIRM</name>
<gene>
    <name evidence="2" type="ORF">QE109_12640</name>
</gene>
<proteinExistence type="predicted"/>
<dbReference type="PROSITE" id="PS50943">
    <property type="entry name" value="HTH_CROC1"/>
    <property type="match status" value="1"/>
</dbReference>
<accession>A0ABT6NF58</accession>
<sequence>MIGDIIKYFREEKHMLKSVLAKGICSEKYIYLIEKGERNPSAEILGLLSNRLGIDLLGYYPYLNCKDPIKVRSTHEIFERLRRQSKFIDLAVVTNKALNLDDFKKKPWVYEIIINQLAELNFIRCKFDVVVYKTNLIIRNEKVHLTVLQYINFLLLRSVAYQMLNKIVMSEKDVNTLKSIIELHITNSYFFEHIIAIRINEMALLNIKKVYDQLSELAEETIKFQEQYGRIERIHYSFAFLAIAQFELKLFDQALSALKCCINHLITYDKPIDVSLLFAVEEFRKTYSALSLPSFIVIDFEKKYFHHQQ</sequence>
<dbReference type="CDD" id="cd00093">
    <property type="entry name" value="HTH_XRE"/>
    <property type="match status" value="1"/>
</dbReference>
<comment type="caution">
    <text evidence="2">The sequence shown here is derived from an EMBL/GenBank/DDBJ whole genome shotgun (WGS) entry which is preliminary data.</text>
</comment>
<dbReference type="EMBL" id="JARYZI010000008">
    <property type="protein sequence ID" value="MDH8679000.1"/>
    <property type="molecule type" value="Genomic_DNA"/>
</dbReference>
<feature type="domain" description="HTH cro/C1-type" evidence="1">
    <location>
        <begin position="6"/>
        <end position="57"/>
    </location>
</feature>
<dbReference type="SUPFAM" id="SSF47413">
    <property type="entry name" value="lambda repressor-like DNA-binding domains"/>
    <property type="match status" value="1"/>
</dbReference>
<dbReference type="Pfam" id="PF01381">
    <property type="entry name" value="HTH_3"/>
    <property type="match status" value="1"/>
</dbReference>